<accession>A0A0D5NNG0</accession>
<organism evidence="1 2">
    <name type="scientific">Paenibacillus beijingensis</name>
    <dbReference type="NCBI Taxonomy" id="1126833"/>
    <lineage>
        <taxon>Bacteria</taxon>
        <taxon>Bacillati</taxon>
        <taxon>Bacillota</taxon>
        <taxon>Bacilli</taxon>
        <taxon>Bacillales</taxon>
        <taxon>Paenibacillaceae</taxon>
        <taxon>Paenibacillus</taxon>
    </lineage>
</organism>
<dbReference type="KEGG" id="pbj:VN24_22635"/>
<keyword evidence="2" id="KW-1185">Reference proteome</keyword>
<dbReference type="HOGENOM" id="CLU_2602660_0_0_9"/>
<sequence>MKQTKLDYWIVTCVSQMLLSLSPEERSKRVHVVTDNTLFETPMMIQHVAKSLKAIENASAAQNLPIVVHTAVPEMTGIP</sequence>
<dbReference type="STRING" id="1126833.VN24_22635"/>
<evidence type="ECO:0000313" key="2">
    <source>
        <dbReference type="Proteomes" id="UP000032633"/>
    </source>
</evidence>
<reference evidence="2" key="2">
    <citation type="submission" date="2015-03" db="EMBL/GenBank/DDBJ databases">
        <title>Genome sequence of Paenibacillus beijingensis strain DSM 24997T.</title>
        <authorList>
            <person name="Kwak Y."/>
            <person name="Shin J.-H."/>
        </authorList>
    </citation>
    <scope>NUCLEOTIDE SEQUENCE [LARGE SCALE GENOMIC DNA]</scope>
    <source>
        <strain evidence="2">DSM 24997</strain>
    </source>
</reference>
<dbReference type="Proteomes" id="UP000032633">
    <property type="component" value="Chromosome"/>
</dbReference>
<reference evidence="1 2" key="1">
    <citation type="journal article" date="2015" name="J. Biotechnol.">
        <title>Complete genome sequence of Paenibacillus beijingensis 7188(T) (=DSM 24997(T)), a novel rhizobacterium from jujube garden soil.</title>
        <authorList>
            <person name="Kwak Y."/>
            <person name="Shin J.H."/>
        </authorList>
    </citation>
    <scope>NUCLEOTIDE SEQUENCE [LARGE SCALE GENOMIC DNA]</scope>
    <source>
        <strain evidence="1 2">DSM 24997</strain>
    </source>
</reference>
<dbReference type="PATRIC" id="fig|1126833.4.peg.4976"/>
<proteinExistence type="predicted"/>
<protein>
    <submittedName>
        <fullName evidence="1">Uncharacterized protein</fullName>
    </submittedName>
</protein>
<dbReference type="AlphaFoldDB" id="A0A0D5NNG0"/>
<gene>
    <name evidence="1" type="ORF">VN24_22635</name>
</gene>
<dbReference type="EMBL" id="CP011058">
    <property type="protein sequence ID" value="AJY76844.1"/>
    <property type="molecule type" value="Genomic_DNA"/>
</dbReference>
<name>A0A0D5NNG0_9BACL</name>
<evidence type="ECO:0000313" key="1">
    <source>
        <dbReference type="EMBL" id="AJY76844.1"/>
    </source>
</evidence>